<keyword evidence="5" id="KW-1185">Reference proteome</keyword>
<dbReference type="AlphaFoldDB" id="A0A392Q550"/>
<feature type="non-terminal residue" evidence="4">
    <location>
        <position position="1"/>
    </location>
</feature>
<keyword evidence="3" id="KW-0560">Oxidoreductase</keyword>
<feature type="non-terminal residue" evidence="4">
    <location>
        <position position="55"/>
    </location>
</feature>
<accession>A0A392Q550</accession>
<keyword evidence="1" id="KW-0285">Flavoprotein</keyword>
<evidence type="ECO:0000256" key="2">
    <source>
        <dbReference type="ARBA" id="ARBA00022827"/>
    </source>
</evidence>
<protein>
    <submittedName>
        <fullName evidence="4">Flavin containing monooxygenase FMO GS-OX-like protein</fullName>
    </submittedName>
</protein>
<organism evidence="4 5">
    <name type="scientific">Trifolium medium</name>
    <dbReference type="NCBI Taxonomy" id="97028"/>
    <lineage>
        <taxon>Eukaryota</taxon>
        <taxon>Viridiplantae</taxon>
        <taxon>Streptophyta</taxon>
        <taxon>Embryophyta</taxon>
        <taxon>Tracheophyta</taxon>
        <taxon>Spermatophyta</taxon>
        <taxon>Magnoliopsida</taxon>
        <taxon>eudicotyledons</taxon>
        <taxon>Gunneridae</taxon>
        <taxon>Pentapetalae</taxon>
        <taxon>rosids</taxon>
        <taxon>fabids</taxon>
        <taxon>Fabales</taxon>
        <taxon>Fabaceae</taxon>
        <taxon>Papilionoideae</taxon>
        <taxon>50 kb inversion clade</taxon>
        <taxon>NPAAA clade</taxon>
        <taxon>Hologalegina</taxon>
        <taxon>IRL clade</taxon>
        <taxon>Trifolieae</taxon>
        <taxon>Trifolium</taxon>
    </lineage>
</organism>
<keyword evidence="2" id="KW-0274">FAD</keyword>
<reference evidence="4 5" key="1">
    <citation type="journal article" date="2018" name="Front. Plant Sci.">
        <title>Red Clover (Trifolium pratense) and Zigzag Clover (T. medium) - A Picture of Genomic Similarities and Differences.</title>
        <authorList>
            <person name="Dluhosova J."/>
            <person name="Istvanek J."/>
            <person name="Nedelnik J."/>
            <person name="Repkova J."/>
        </authorList>
    </citation>
    <scope>NUCLEOTIDE SEQUENCE [LARGE SCALE GENOMIC DNA]</scope>
    <source>
        <strain evidence="5">cv. 10/8</strain>
        <tissue evidence="4">Leaf</tissue>
    </source>
</reference>
<evidence type="ECO:0000256" key="1">
    <source>
        <dbReference type="ARBA" id="ARBA00022630"/>
    </source>
</evidence>
<keyword evidence="4" id="KW-0503">Monooxygenase</keyword>
<dbReference type="InterPro" id="IPR036188">
    <property type="entry name" value="FAD/NAD-bd_sf"/>
</dbReference>
<comment type="caution">
    <text evidence="4">The sequence shown here is derived from an EMBL/GenBank/DDBJ whole genome shotgun (WGS) entry which is preliminary data.</text>
</comment>
<dbReference type="PANTHER" id="PTHR23023">
    <property type="entry name" value="DIMETHYLANILINE MONOOXYGENASE"/>
    <property type="match status" value="1"/>
</dbReference>
<dbReference type="GO" id="GO:0004497">
    <property type="term" value="F:monooxygenase activity"/>
    <property type="evidence" value="ECO:0007669"/>
    <property type="project" value="UniProtKB-KW"/>
</dbReference>
<dbReference type="Proteomes" id="UP000265520">
    <property type="component" value="Unassembled WGS sequence"/>
</dbReference>
<dbReference type="EMBL" id="LXQA010115187">
    <property type="protein sequence ID" value="MCI19523.1"/>
    <property type="molecule type" value="Genomic_DNA"/>
</dbReference>
<proteinExistence type="predicted"/>
<evidence type="ECO:0000256" key="3">
    <source>
        <dbReference type="ARBA" id="ARBA00023002"/>
    </source>
</evidence>
<dbReference type="InterPro" id="IPR050346">
    <property type="entry name" value="FMO-like"/>
</dbReference>
<name>A0A392Q550_9FABA</name>
<evidence type="ECO:0000313" key="5">
    <source>
        <dbReference type="Proteomes" id="UP000265520"/>
    </source>
</evidence>
<evidence type="ECO:0000313" key="4">
    <source>
        <dbReference type="EMBL" id="MCI19523.1"/>
    </source>
</evidence>
<sequence>ILGFPFFESQAMWIAQLLSGKKALPSWEEMMKSIKEFYQSREEAGIPTHDIGDFE</sequence>
<dbReference type="Gene3D" id="3.50.50.60">
    <property type="entry name" value="FAD/NAD(P)-binding domain"/>
    <property type="match status" value="1"/>
</dbReference>